<organism evidence="2">
    <name type="scientific">Drosophila melanogaster</name>
    <name type="common">Fruit fly</name>
    <dbReference type="NCBI Taxonomy" id="7227"/>
    <lineage>
        <taxon>Eukaryota</taxon>
        <taxon>Metazoa</taxon>
        <taxon>Ecdysozoa</taxon>
        <taxon>Arthropoda</taxon>
        <taxon>Hexapoda</taxon>
        <taxon>Insecta</taxon>
        <taxon>Pterygota</taxon>
        <taxon>Neoptera</taxon>
        <taxon>Endopterygota</taxon>
        <taxon>Diptera</taxon>
        <taxon>Brachycera</taxon>
        <taxon>Muscomorpha</taxon>
        <taxon>Ephydroidea</taxon>
        <taxon>Drosophilidae</taxon>
        <taxon>Drosophila</taxon>
        <taxon>Sophophora</taxon>
    </lineage>
</organism>
<evidence type="ECO:0000313" key="2">
    <source>
        <dbReference type="EMBL" id="DAA02882.1"/>
    </source>
</evidence>
<feature type="signal peptide" evidence="1">
    <location>
        <begin position="1"/>
        <end position="15"/>
    </location>
</feature>
<keyword evidence="1" id="KW-0732">Signal</keyword>
<feature type="chain" id="PRO_5012519894" evidence="1">
    <location>
        <begin position="16"/>
        <end position="50"/>
    </location>
</feature>
<dbReference type="EMBL" id="BK002037">
    <property type="protein sequence ID" value="DAA02882.1"/>
    <property type="molecule type" value="Genomic_DNA"/>
</dbReference>
<dbReference type="AlphaFoldDB" id="Q6ILH9"/>
<protein>
    <submittedName>
        <fullName evidence="2">HDC09415</fullName>
    </submittedName>
</protein>
<sequence length="50" mass="5560">MLTLWTALFCCLTDSDFMSRKLCAQSGGQQQLWVVGGMGGWVVLMPHRAK</sequence>
<proteinExistence type="predicted"/>
<gene>
    <name evidence="2" type="ORF">HDC09415</name>
</gene>
<reference evidence="2" key="1">
    <citation type="journal article" date="2003" name="Genome Biol.">
        <title>An integrated gene annotation and transcriptional profiling approach towards the full gene content of the Drosophila genome.</title>
        <authorList>
            <person name="Hild M."/>
            <person name="Beckmann B."/>
            <person name="Haas S.A."/>
            <person name="Koch B."/>
            <person name="Solovyev V."/>
            <person name="Busold C."/>
            <person name="Fellenberg K."/>
            <person name="Boutros M."/>
            <person name="Vingron M."/>
            <person name="Sauer F."/>
            <person name="Hoheisel J.D."/>
            <person name="Paro R."/>
        </authorList>
    </citation>
    <scope>NUCLEOTIDE SEQUENCE</scope>
</reference>
<evidence type="ECO:0000256" key="1">
    <source>
        <dbReference type="SAM" id="SignalP"/>
    </source>
</evidence>
<name>Q6ILH9_DROME</name>
<accession>Q6ILH9</accession>